<reference evidence="2 3" key="1">
    <citation type="submission" date="2017-11" db="EMBL/GenBank/DDBJ databases">
        <title>Complete genome sequence of Spiroplasma clarkii CN-5 (DSM 19994).</title>
        <authorList>
            <person name="Tsai Y.-M."/>
            <person name="Chang A."/>
            <person name="Lo W.-S."/>
            <person name="Kuo C.-H."/>
        </authorList>
    </citation>
    <scope>NUCLEOTIDE SEQUENCE [LARGE SCALE GENOMIC DNA]</scope>
    <source>
        <strain evidence="2 3">CN-5</strain>
    </source>
</reference>
<accession>A0A2K8KMW3</accession>
<dbReference type="RefSeq" id="WP_100254503.1">
    <property type="nucleotide sequence ID" value="NZ_CP024870.1"/>
</dbReference>
<evidence type="ECO:0000313" key="2">
    <source>
        <dbReference type="EMBL" id="ATX70954.1"/>
    </source>
</evidence>
<feature type="transmembrane region" description="Helical" evidence="1">
    <location>
        <begin position="12"/>
        <end position="41"/>
    </location>
</feature>
<organism evidence="2 3">
    <name type="scientific">Spiroplasma clarkii</name>
    <dbReference type="NCBI Taxonomy" id="2139"/>
    <lineage>
        <taxon>Bacteria</taxon>
        <taxon>Bacillati</taxon>
        <taxon>Mycoplasmatota</taxon>
        <taxon>Mollicutes</taxon>
        <taxon>Entomoplasmatales</taxon>
        <taxon>Spiroplasmataceae</taxon>
        <taxon>Spiroplasma</taxon>
    </lineage>
</organism>
<dbReference type="AlphaFoldDB" id="A0A2K8KMW3"/>
<evidence type="ECO:0000313" key="3">
    <source>
        <dbReference type="Proteomes" id="UP000231179"/>
    </source>
</evidence>
<feature type="transmembrane region" description="Helical" evidence="1">
    <location>
        <begin position="47"/>
        <end position="78"/>
    </location>
</feature>
<keyword evidence="1" id="KW-1133">Transmembrane helix</keyword>
<protein>
    <submittedName>
        <fullName evidence="2">Uncharacterized protein</fullName>
    </submittedName>
</protein>
<dbReference type="EMBL" id="CP024870">
    <property type="protein sequence ID" value="ATX70954.1"/>
    <property type="molecule type" value="Genomic_DNA"/>
</dbReference>
<proteinExistence type="predicted"/>
<evidence type="ECO:0000256" key="1">
    <source>
        <dbReference type="SAM" id="Phobius"/>
    </source>
</evidence>
<keyword evidence="1" id="KW-0472">Membrane</keyword>
<keyword evidence="3" id="KW-1185">Reference proteome</keyword>
<keyword evidence="1" id="KW-0812">Transmembrane</keyword>
<gene>
    <name evidence="2" type="ORF">SCLAR_v1c06350</name>
</gene>
<name>A0A2K8KMW3_9MOLU</name>
<dbReference type="Proteomes" id="UP000231179">
    <property type="component" value="Chromosome"/>
</dbReference>
<sequence length="133" mass="15451">MDKKLIKIKQSIFKITITSAILCLISFIIFLLLVLHTFIWWDHTGRIQITIEVACGVFFFIFTFIFSLAWIVGTVFLAKNKKTLEVKKLKNLSTLDIGILYFKVSERIHKIIDETIENEKQQTEINPDETVSV</sequence>